<dbReference type="Proteomes" id="UP000481861">
    <property type="component" value="Unassembled WGS sequence"/>
</dbReference>
<feature type="coiled-coil region" evidence="1">
    <location>
        <begin position="55"/>
        <end position="82"/>
    </location>
</feature>
<name>A0A7C8M613_9PLEO</name>
<evidence type="ECO:0000313" key="3">
    <source>
        <dbReference type="Proteomes" id="UP000481861"/>
    </source>
</evidence>
<accession>A0A7C8M613</accession>
<proteinExistence type="predicted"/>
<organism evidence="2 3">
    <name type="scientific">Massariosphaeria phaeospora</name>
    <dbReference type="NCBI Taxonomy" id="100035"/>
    <lineage>
        <taxon>Eukaryota</taxon>
        <taxon>Fungi</taxon>
        <taxon>Dikarya</taxon>
        <taxon>Ascomycota</taxon>
        <taxon>Pezizomycotina</taxon>
        <taxon>Dothideomycetes</taxon>
        <taxon>Pleosporomycetidae</taxon>
        <taxon>Pleosporales</taxon>
        <taxon>Pleosporales incertae sedis</taxon>
        <taxon>Massariosphaeria</taxon>
    </lineage>
</organism>
<dbReference type="AlphaFoldDB" id="A0A7C8M613"/>
<keyword evidence="3" id="KW-1185">Reference proteome</keyword>
<sequence length="129" mass="14241">MASNRGPPGQIPTYADLEELRMSLIAIPNSMDKGTDAALNARLRALAPANMHAKLKQQEREIARLELERDNALNKGKAVEEARIQLALETAARVKAGYKNNTLAAKLASIEMERDMLVKYSKTEPLQAK</sequence>
<reference evidence="2 3" key="1">
    <citation type="submission" date="2020-01" db="EMBL/GenBank/DDBJ databases">
        <authorList>
            <consortium name="DOE Joint Genome Institute"/>
            <person name="Haridas S."/>
            <person name="Albert R."/>
            <person name="Binder M."/>
            <person name="Bloem J."/>
            <person name="Labutti K."/>
            <person name="Salamov A."/>
            <person name="Andreopoulos B."/>
            <person name="Baker S.E."/>
            <person name="Barry K."/>
            <person name="Bills G."/>
            <person name="Bluhm B.H."/>
            <person name="Cannon C."/>
            <person name="Castanera R."/>
            <person name="Culley D.E."/>
            <person name="Daum C."/>
            <person name="Ezra D."/>
            <person name="Gonzalez J.B."/>
            <person name="Henrissat B."/>
            <person name="Kuo A."/>
            <person name="Liang C."/>
            <person name="Lipzen A."/>
            <person name="Lutzoni F."/>
            <person name="Magnuson J."/>
            <person name="Mondo S."/>
            <person name="Nolan M."/>
            <person name="Ohm R."/>
            <person name="Pangilinan J."/>
            <person name="Park H.-J.H."/>
            <person name="Ramirez L."/>
            <person name="Alfaro M."/>
            <person name="Sun H."/>
            <person name="Tritt A."/>
            <person name="Yoshinaga Y."/>
            <person name="Zwiers L.-H.L."/>
            <person name="Turgeon B.G."/>
            <person name="Goodwin S.B."/>
            <person name="Spatafora J.W."/>
            <person name="Crous P.W."/>
            <person name="Grigoriev I.V."/>
        </authorList>
    </citation>
    <scope>NUCLEOTIDE SEQUENCE [LARGE SCALE GENOMIC DNA]</scope>
    <source>
        <strain evidence="2 3">CBS 611.86</strain>
    </source>
</reference>
<evidence type="ECO:0000313" key="2">
    <source>
        <dbReference type="EMBL" id="KAF2869656.1"/>
    </source>
</evidence>
<keyword evidence="1" id="KW-0175">Coiled coil</keyword>
<gene>
    <name evidence="2" type="ORF">BDV95DRAFT_83033</name>
</gene>
<dbReference type="EMBL" id="JAADJZ010000015">
    <property type="protein sequence ID" value="KAF2869656.1"/>
    <property type="molecule type" value="Genomic_DNA"/>
</dbReference>
<comment type="caution">
    <text evidence="2">The sequence shown here is derived from an EMBL/GenBank/DDBJ whole genome shotgun (WGS) entry which is preliminary data.</text>
</comment>
<protein>
    <submittedName>
        <fullName evidence="2">Uncharacterized protein</fullName>
    </submittedName>
</protein>
<evidence type="ECO:0000256" key="1">
    <source>
        <dbReference type="SAM" id="Coils"/>
    </source>
</evidence>